<proteinExistence type="predicted"/>
<evidence type="ECO:0000259" key="1">
    <source>
        <dbReference type="Pfam" id="PF03235"/>
    </source>
</evidence>
<dbReference type="EMBL" id="FOLI01000001">
    <property type="protein sequence ID" value="SFB84049.1"/>
    <property type="molecule type" value="Genomic_DNA"/>
</dbReference>
<organism evidence="2 3">
    <name type="scientific">Fructobacillus durionis</name>
    <dbReference type="NCBI Taxonomy" id="283737"/>
    <lineage>
        <taxon>Bacteria</taxon>
        <taxon>Bacillati</taxon>
        <taxon>Bacillota</taxon>
        <taxon>Bacilli</taxon>
        <taxon>Lactobacillales</taxon>
        <taxon>Lactobacillaceae</taxon>
        <taxon>Fructobacillus</taxon>
    </lineage>
</organism>
<dbReference type="OrthoDB" id="9798761at2"/>
<gene>
    <name evidence="2" type="ORF">SAMN05660453_0387</name>
</gene>
<dbReference type="Pfam" id="PF03235">
    <property type="entry name" value="GmrSD_N"/>
    <property type="match status" value="1"/>
</dbReference>
<dbReference type="AlphaFoldDB" id="A0A1I1EAA3"/>
<evidence type="ECO:0000313" key="2">
    <source>
        <dbReference type="EMBL" id="SFB84049.1"/>
    </source>
</evidence>
<evidence type="ECO:0000313" key="3">
    <source>
        <dbReference type="Proteomes" id="UP000199376"/>
    </source>
</evidence>
<dbReference type="RefSeq" id="WP_091501481.1">
    <property type="nucleotide sequence ID" value="NZ_FOLI01000001.1"/>
</dbReference>
<feature type="domain" description="GmrSD restriction endonucleases N-terminal" evidence="1">
    <location>
        <begin position="13"/>
        <end position="271"/>
    </location>
</feature>
<dbReference type="PANTHER" id="PTHR35149">
    <property type="entry name" value="SLL5132 PROTEIN"/>
    <property type="match status" value="1"/>
</dbReference>
<dbReference type="InterPro" id="IPR004919">
    <property type="entry name" value="GmrSD_N"/>
</dbReference>
<dbReference type="Proteomes" id="UP000199376">
    <property type="component" value="Unassembled WGS sequence"/>
</dbReference>
<reference evidence="2 3" key="1">
    <citation type="submission" date="2016-10" db="EMBL/GenBank/DDBJ databases">
        <authorList>
            <person name="de Groot N.N."/>
        </authorList>
    </citation>
    <scope>NUCLEOTIDE SEQUENCE [LARGE SCALE GENOMIC DNA]</scope>
    <source>
        <strain evidence="2 3">DSM 19113</strain>
    </source>
</reference>
<sequence length="642" mass="75129">MTNIEPRFNQINIEQIFNKGQKYRVADFQRQYTWKTEEQRLLVSDFISHVHESKNNLFGEKFNENFFFLGTVITFANEQDKKDGVLYIVDGQQRLISISILLVVIRDILKVDYASNLRINKDALNLANRIADRITEILTNKTTTGEASFVILPHIQAEQKFFENILYASDMNQNVCDDTNLEAFLSANPQAKKYYSAYKTMKNEIKEYIASGNFRNAKSRVDWLVSLYIQIQHSSIIELTMDNDEDAYQIYSDINFKGMPLTNVDRLKNNIMKKVKLDKLSHKEIVLDLWNKLQDNTQNVNFMTFYKYAIFIINGKRAVNNSSPLGDYDKKLPDEQDLPDIFNEEFQQQGQNSARKKIQKLLGELNKINSSYQSLIDSDFSLIGKNDNWPFYSKNLKILYDVSASCELESFVYFLIPTYNCYSKKIIKPNDLKKWIDLLNDFYFIGLLNVCIDSNNVEIKEAYKELHDELFIYSSRIIDKDTFVKYYELSNNIFSEFLSNNFDTIYFNLDRLRNGNTEKKNMNLLCTYFLRQLEGNKINKSASIEHIMDKEYGKDNIHGNPYHAVGNLIMLENDLNNECEKLKDTLSTASQRIKYKESVYKKSNSETTKIFMNNFDLSTFSDEAIIERTQQMSKQFISKYCS</sequence>
<keyword evidence="3" id="KW-1185">Reference proteome</keyword>
<protein>
    <recommendedName>
        <fullName evidence="1">GmrSD restriction endonucleases N-terminal domain-containing protein</fullName>
    </recommendedName>
</protein>
<name>A0A1I1EAA3_9LACO</name>
<dbReference type="PANTHER" id="PTHR35149:SF1">
    <property type="entry name" value="DUF5655 DOMAIN-CONTAINING PROTEIN"/>
    <property type="match status" value="1"/>
</dbReference>
<accession>A0A1I1EAA3</accession>